<comment type="caution">
    <text evidence="1">The sequence shown here is derived from an EMBL/GenBank/DDBJ whole genome shotgun (WGS) entry which is preliminary data.</text>
</comment>
<dbReference type="InterPro" id="IPR011051">
    <property type="entry name" value="RmlC_Cupin_sf"/>
</dbReference>
<dbReference type="PANTHER" id="PTHR37943">
    <property type="entry name" value="PROTEIN VES"/>
    <property type="match status" value="1"/>
</dbReference>
<dbReference type="SUPFAM" id="SSF51182">
    <property type="entry name" value="RmlC-like cupins"/>
    <property type="match status" value="1"/>
</dbReference>
<proteinExistence type="predicted"/>
<dbReference type="EMBL" id="VCMV01000013">
    <property type="protein sequence ID" value="KAB0267227.1"/>
    <property type="molecule type" value="Genomic_DNA"/>
</dbReference>
<dbReference type="PANTHER" id="PTHR37943:SF1">
    <property type="entry name" value="PROTEIN VES"/>
    <property type="match status" value="1"/>
</dbReference>
<reference evidence="1 2" key="1">
    <citation type="journal article" date="2019" name="Microorganisms">
        <title>Genome Insights into the Novel Species Microvirga brassicacearum, a Rapeseed Endophyte with Biotechnological Potential.</title>
        <authorList>
            <person name="Jimenez-Gomez A."/>
            <person name="Saati-Santamaria Z."/>
            <person name="Igual J.M."/>
            <person name="Rivas R."/>
            <person name="Mateos P.F."/>
            <person name="Garcia-Fraile P."/>
        </authorList>
    </citation>
    <scope>NUCLEOTIDE SEQUENCE [LARGE SCALE GENOMIC DNA]</scope>
    <source>
        <strain evidence="1 2">CDVBN77</strain>
    </source>
</reference>
<dbReference type="Pfam" id="PF05962">
    <property type="entry name" value="HutD"/>
    <property type="match status" value="1"/>
</dbReference>
<dbReference type="Proteomes" id="UP000325684">
    <property type="component" value="Unassembled WGS sequence"/>
</dbReference>
<dbReference type="Gene3D" id="2.60.120.10">
    <property type="entry name" value="Jelly Rolls"/>
    <property type="match status" value="1"/>
</dbReference>
<sequence>MRISRAADYRSMPWKNGAGTTTVIAVFPEGATLDDFDWRISRAKVAAPGAFSAFPSVNRTLCLLSGEGVMLKVSGQGRRKLDVASPPFTFSGDTPVDAEPIGGAVEDLNVMTRRGRVSHRVEKIGVRSTVLLRRNGEDVLILHACGAPLRVRSDDGTADLRPNDTVLLDSRSPSAIEVSSAESAEFFRIDLQYIR</sequence>
<evidence type="ECO:0000313" key="2">
    <source>
        <dbReference type="Proteomes" id="UP000325684"/>
    </source>
</evidence>
<dbReference type="CDD" id="cd20293">
    <property type="entry name" value="cupin_HutD_N"/>
    <property type="match status" value="1"/>
</dbReference>
<evidence type="ECO:0000313" key="1">
    <source>
        <dbReference type="EMBL" id="KAB0267227.1"/>
    </source>
</evidence>
<keyword evidence="2" id="KW-1185">Reference proteome</keyword>
<organism evidence="1 2">
    <name type="scientific">Microvirga brassicacearum</name>
    <dbReference type="NCBI Taxonomy" id="2580413"/>
    <lineage>
        <taxon>Bacteria</taxon>
        <taxon>Pseudomonadati</taxon>
        <taxon>Pseudomonadota</taxon>
        <taxon>Alphaproteobacteria</taxon>
        <taxon>Hyphomicrobiales</taxon>
        <taxon>Methylobacteriaceae</taxon>
        <taxon>Microvirga</taxon>
    </lineage>
</organism>
<dbReference type="AlphaFoldDB" id="A0A5N3PBU7"/>
<dbReference type="InterPro" id="IPR010282">
    <property type="entry name" value="Uncharacterised_HutD/Ves"/>
</dbReference>
<gene>
    <name evidence="1" type="ORF">FEZ63_07795</name>
</gene>
<accession>A0A5N3PBU7</accession>
<name>A0A5N3PBU7_9HYPH</name>
<dbReference type="RefSeq" id="WP_150943070.1">
    <property type="nucleotide sequence ID" value="NZ_VCMV01000013.1"/>
</dbReference>
<protein>
    <submittedName>
        <fullName evidence="1">HutD family protein</fullName>
    </submittedName>
</protein>
<dbReference type="OrthoDB" id="9800082at2"/>
<dbReference type="InterPro" id="IPR014710">
    <property type="entry name" value="RmlC-like_jellyroll"/>
</dbReference>